<evidence type="ECO:0000313" key="2">
    <source>
        <dbReference type="Proteomes" id="UP000011668"/>
    </source>
</evidence>
<name>L8WK94_THACA</name>
<gene>
    <name evidence="1" type="ORF">AG1IA_08736</name>
</gene>
<proteinExistence type="predicted"/>
<protein>
    <submittedName>
        <fullName evidence="1">Uncharacterized protein</fullName>
    </submittedName>
</protein>
<reference evidence="1 2" key="1">
    <citation type="journal article" date="2013" name="Nat. Commun.">
        <title>The evolution and pathogenic mechanisms of the rice sheath blight pathogen.</title>
        <authorList>
            <person name="Zheng A."/>
            <person name="Lin R."/>
            <person name="Xu L."/>
            <person name="Qin P."/>
            <person name="Tang C."/>
            <person name="Ai P."/>
            <person name="Zhang D."/>
            <person name="Liu Y."/>
            <person name="Sun Z."/>
            <person name="Feng H."/>
            <person name="Wang Y."/>
            <person name="Chen Y."/>
            <person name="Liang X."/>
            <person name="Fu R."/>
            <person name="Li Q."/>
            <person name="Zhang J."/>
            <person name="Yu X."/>
            <person name="Xie Z."/>
            <person name="Ding L."/>
            <person name="Guan P."/>
            <person name="Tang J."/>
            <person name="Liang Y."/>
            <person name="Wang S."/>
            <person name="Deng Q."/>
            <person name="Li S."/>
            <person name="Zhu J."/>
            <person name="Wang L."/>
            <person name="Liu H."/>
            <person name="Li P."/>
        </authorList>
    </citation>
    <scope>NUCLEOTIDE SEQUENCE [LARGE SCALE GENOMIC DNA]</scope>
    <source>
        <strain evidence="2">AG-1 IA</strain>
    </source>
</reference>
<comment type="caution">
    <text evidence="1">The sequence shown here is derived from an EMBL/GenBank/DDBJ whole genome shotgun (WGS) entry which is preliminary data.</text>
</comment>
<sequence length="113" mass="13173">MDITFGHRLHCVPYHGLYLSLFSGFNDRGLWTLRLVAVGSLCLIKTLLVDGVDPRRCELKYTCVQYHNLMDTPTRLGYIRSQDHVQIVDDAYNQRQMRLEAENECHYIISEVI</sequence>
<dbReference type="HOGENOM" id="CLU_2135237_0_0_1"/>
<keyword evidence="2" id="KW-1185">Reference proteome</keyword>
<accession>L8WK94</accession>
<dbReference type="EMBL" id="AFRT01002776">
    <property type="protein sequence ID" value="ELU37233.1"/>
    <property type="molecule type" value="Genomic_DNA"/>
</dbReference>
<organism evidence="1 2">
    <name type="scientific">Thanatephorus cucumeris (strain AG1-IA)</name>
    <name type="common">Rice sheath blight fungus</name>
    <name type="synonym">Rhizoctonia solani</name>
    <dbReference type="NCBI Taxonomy" id="983506"/>
    <lineage>
        <taxon>Eukaryota</taxon>
        <taxon>Fungi</taxon>
        <taxon>Dikarya</taxon>
        <taxon>Basidiomycota</taxon>
        <taxon>Agaricomycotina</taxon>
        <taxon>Agaricomycetes</taxon>
        <taxon>Cantharellales</taxon>
        <taxon>Ceratobasidiaceae</taxon>
        <taxon>Rhizoctonia</taxon>
        <taxon>Rhizoctonia solani AG-1</taxon>
    </lineage>
</organism>
<evidence type="ECO:0000313" key="1">
    <source>
        <dbReference type="EMBL" id="ELU37233.1"/>
    </source>
</evidence>
<dbReference type="Proteomes" id="UP000011668">
    <property type="component" value="Unassembled WGS sequence"/>
</dbReference>
<dbReference type="AlphaFoldDB" id="L8WK94"/>